<evidence type="ECO:0000313" key="1">
    <source>
        <dbReference type="EMBL" id="CAC5425958.1"/>
    </source>
</evidence>
<organism evidence="1 2">
    <name type="scientific">Mytilus coruscus</name>
    <name type="common">Sea mussel</name>
    <dbReference type="NCBI Taxonomy" id="42192"/>
    <lineage>
        <taxon>Eukaryota</taxon>
        <taxon>Metazoa</taxon>
        <taxon>Spiralia</taxon>
        <taxon>Lophotrochozoa</taxon>
        <taxon>Mollusca</taxon>
        <taxon>Bivalvia</taxon>
        <taxon>Autobranchia</taxon>
        <taxon>Pteriomorphia</taxon>
        <taxon>Mytilida</taxon>
        <taxon>Mytiloidea</taxon>
        <taxon>Mytilidae</taxon>
        <taxon>Mytilinae</taxon>
        <taxon>Mytilus</taxon>
    </lineage>
</organism>
<keyword evidence="2" id="KW-1185">Reference proteome</keyword>
<evidence type="ECO:0000313" key="2">
    <source>
        <dbReference type="Proteomes" id="UP000507470"/>
    </source>
</evidence>
<accession>A0A6J8EZ87</accession>
<name>A0A6J8EZ87_MYTCO</name>
<sequence length="151" mass="17011">MDNIDHNPTASTAKYYFHRESISLFLHPSADNAGETRESIHIKNSKHENQSFPAALNDNVNLHSQKSQLATILETHFTPPDTEPEAGVIILNGSALINALPPRISKTFEEYAALEVVPMEQTYSCTYTRTDIVFDVYWSSSLKLKHYQSEA</sequence>
<reference evidence="1 2" key="1">
    <citation type="submission" date="2020-06" db="EMBL/GenBank/DDBJ databases">
        <authorList>
            <person name="Li R."/>
            <person name="Bekaert M."/>
        </authorList>
    </citation>
    <scope>NUCLEOTIDE SEQUENCE [LARGE SCALE GENOMIC DNA]</scope>
    <source>
        <strain evidence="2">wild</strain>
    </source>
</reference>
<proteinExistence type="predicted"/>
<gene>
    <name evidence="1" type="ORF">MCOR_57722</name>
</gene>
<dbReference type="Proteomes" id="UP000507470">
    <property type="component" value="Unassembled WGS sequence"/>
</dbReference>
<dbReference type="OrthoDB" id="5949854at2759"/>
<dbReference type="AlphaFoldDB" id="A0A6J8EZ87"/>
<dbReference type="EMBL" id="CACVKT020010330">
    <property type="protein sequence ID" value="CAC5425958.1"/>
    <property type="molecule type" value="Genomic_DNA"/>
</dbReference>
<protein>
    <submittedName>
        <fullName evidence="1">Uncharacterized protein</fullName>
    </submittedName>
</protein>